<proteinExistence type="predicted"/>
<keyword evidence="1" id="KW-0175">Coiled coil</keyword>
<feature type="coiled-coil region" evidence="1">
    <location>
        <begin position="238"/>
        <end position="265"/>
    </location>
</feature>
<evidence type="ECO:0000313" key="3">
    <source>
        <dbReference type="Proteomes" id="UP001341840"/>
    </source>
</evidence>
<sequence length="287" mass="31965">MCPHSNLSTTRWQPLTPPSLTPIKARALFLPITLADLPIFRIGLPPSTLLLLAPNPYNTTHLKPATRPSIMHQGQHHTATVEEAATVEHVWNLINVARAQEFYGNSRSPRRHWTDRPDRVIRQLNIADRHPARKYLPLAYPFYFRTKTPTLMICITASQALLWSRNRTGAVRDMRRGSGLCIASCVACAPGHGLEVVSSAGRFSPDIQLAQEDGAASLTKALLDATQMTLNDFTSDLFVEAKTEITELRRELEEVKLKHATLTVKYMDLRGEFAPGVAPHSSDSDDN</sequence>
<protein>
    <submittedName>
        <fullName evidence="2">Uncharacterized protein</fullName>
    </submittedName>
</protein>
<evidence type="ECO:0000256" key="1">
    <source>
        <dbReference type="SAM" id="Coils"/>
    </source>
</evidence>
<accession>A0ABU6UM03</accession>
<gene>
    <name evidence="2" type="ORF">PIB30_067262</name>
</gene>
<dbReference type="EMBL" id="JASCZI010121528">
    <property type="protein sequence ID" value="MED6162111.1"/>
    <property type="molecule type" value="Genomic_DNA"/>
</dbReference>
<evidence type="ECO:0000313" key="2">
    <source>
        <dbReference type="EMBL" id="MED6162111.1"/>
    </source>
</evidence>
<comment type="caution">
    <text evidence="2">The sequence shown here is derived from an EMBL/GenBank/DDBJ whole genome shotgun (WGS) entry which is preliminary data.</text>
</comment>
<reference evidence="2 3" key="1">
    <citation type="journal article" date="2023" name="Plants (Basel)">
        <title>Bridging the Gap: Combining Genomics and Transcriptomics Approaches to Understand Stylosanthes scabra, an Orphan Legume from the Brazilian Caatinga.</title>
        <authorList>
            <person name="Ferreira-Neto J.R.C."/>
            <person name="da Silva M.D."/>
            <person name="Binneck E."/>
            <person name="de Melo N.F."/>
            <person name="da Silva R.H."/>
            <person name="de Melo A.L.T.M."/>
            <person name="Pandolfi V."/>
            <person name="Bustamante F.O."/>
            <person name="Brasileiro-Vidal A.C."/>
            <person name="Benko-Iseppon A.M."/>
        </authorList>
    </citation>
    <scope>NUCLEOTIDE SEQUENCE [LARGE SCALE GENOMIC DNA]</scope>
    <source>
        <tissue evidence="2">Leaves</tissue>
    </source>
</reference>
<organism evidence="2 3">
    <name type="scientific">Stylosanthes scabra</name>
    <dbReference type="NCBI Taxonomy" id="79078"/>
    <lineage>
        <taxon>Eukaryota</taxon>
        <taxon>Viridiplantae</taxon>
        <taxon>Streptophyta</taxon>
        <taxon>Embryophyta</taxon>
        <taxon>Tracheophyta</taxon>
        <taxon>Spermatophyta</taxon>
        <taxon>Magnoliopsida</taxon>
        <taxon>eudicotyledons</taxon>
        <taxon>Gunneridae</taxon>
        <taxon>Pentapetalae</taxon>
        <taxon>rosids</taxon>
        <taxon>fabids</taxon>
        <taxon>Fabales</taxon>
        <taxon>Fabaceae</taxon>
        <taxon>Papilionoideae</taxon>
        <taxon>50 kb inversion clade</taxon>
        <taxon>dalbergioids sensu lato</taxon>
        <taxon>Dalbergieae</taxon>
        <taxon>Pterocarpus clade</taxon>
        <taxon>Stylosanthes</taxon>
    </lineage>
</organism>
<name>A0ABU6UM03_9FABA</name>
<dbReference type="Proteomes" id="UP001341840">
    <property type="component" value="Unassembled WGS sequence"/>
</dbReference>
<keyword evidence="3" id="KW-1185">Reference proteome</keyword>